<dbReference type="Gene3D" id="1.20.1310.10">
    <property type="entry name" value="Cullin Repeats"/>
    <property type="match status" value="2"/>
</dbReference>
<evidence type="ECO:0000313" key="5">
    <source>
        <dbReference type="EMBL" id="KAH9367052.1"/>
    </source>
</evidence>
<evidence type="ECO:0000256" key="1">
    <source>
        <dbReference type="ARBA" id="ARBA00004906"/>
    </source>
</evidence>
<sequence length="296" mass="34069">MAFGQPPGLEYGNHANEIVAAQEAWAILLDGINDVYTGNSGDLSRARYMQLYTLVSDYPACLPPGSIRHATTGDDLFRDLYQRMQDFLKTHLERLVEKGNGLTAVDTVSFYAEAREKYIRASEVLDGICSYLNRTWIYSRRLQGDPLVLPVYQMALVSWREWFLPPLRERLTYGLLKLIEDERNGESINSRLVSRVTSSLVELAVDSEDSHPKAPNLSLYKEVFENVFLIQSEHFYRQESTDYLAKHSVVRYIKKVERRLRQEERRASTYLHKSTLEPIMKACEGVLIDDHLGRIS</sequence>
<dbReference type="VEuPathDB" id="VectorBase:HLOH_065426"/>
<evidence type="ECO:0000256" key="2">
    <source>
        <dbReference type="ARBA" id="ARBA00006019"/>
    </source>
</evidence>
<accession>A0A9J6FYG1</accession>
<dbReference type="SUPFAM" id="SSF74788">
    <property type="entry name" value="Cullin repeat-like"/>
    <property type="match status" value="1"/>
</dbReference>
<dbReference type="PANTHER" id="PTHR11932">
    <property type="entry name" value="CULLIN"/>
    <property type="match status" value="1"/>
</dbReference>
<organism evidence="5 6">
    <name type="scientific">Haemaphysalis longicornis</name>
    <name type="common">Bush tick</name>
    <dbReference type="NCBI Taxonomy" id="44386"/>
    <lineage>
        <taxon>Eukaryota</taxon>
        <taxon>Metazoa</taxon>
        <taxon>Ecdysozoa</taxon>
        <taxon>Arthropoda</taxon>
        <taxon>Chelicerata</taxon>
        <taxon>Arachnida</taxon>
        <taxon>Acari</taxon>
        <taxon>Parasitiformes</taxon>
        <taxon>Ixodida</taxon>
        <taxon>Ixodoidea</taxon>
        <taxon>Ixodidae</taxon>
        <taxon>Haemaphysalinae</taxon>
        <taxon>Haemaphysalis</taxon>
    </lineage>
</organism>
<dbReference type="InterPro" id="IPR045093">
    <property type="entry name" value="Cullin"/>
</dbReference>
<dbReference type="Pfam" id="PF00888">
    <property type="entry name" value="Cullin"/>
    <property type="match status" value="1"/>
</dbReference>
<keyword evidence="6" id="KW-1185">Reference proteome</keyword>
<keyword evidence="3" id="KW-0833">Ubl conjugation pathway</keyword>
<dbReference type="InterPro" id="IPR001373">
    <property type="entry name" value="Cullin_N"/>
</dbReference>
<evidence type="ECO:0000259" key="4">
    <source>
        <dbReference type="Pfam" id="PF00888"/>
    </source>
</evidence>
<dbReference type="GO" id="GO:0006511">
    <property type="term" value="P:ubiquitin-dependent protein catabolic process"/>
    <property type="evidence" value="ECO:0007669"/>
    <property type="project" value="InterPro"/>
</dbReference>
<evidence type="ECO:0000313" key="6">
    <source>
        <dbReference type="Proteomes" id="UP000821853"/>
    </source>
</evidence>
<dbReference type="AlphaFoldDB" id="A0A9J6FYG1"/>
<name>A0A9J6FYG1_HAELO</name>
<dbReference type="EMBL" id="JABSTR010000004">
    <property type="protein sequence ID" value="KAH9367052.1"/>
    <property type="molecule type" value="Genomic_DNA"/>
</dbReference>
<reference evidence="5 6" key="1">
    <citation type="journal article" date="2020" name="Cell">
        <title>Large-Scale Comparative Analyses of Tick Genomes Elucidate Their Genetic Diversity and Vector Capacities.</title>
        <authorList>
            <consortium name="Tick Genome and Microbiome Consortium (TIGMIC)"/>
            <person name="Jia N."/>
            <person name="Wang J."/>
            <person name="Shi W."/>
            <person name="Du L."/>
            <person name="Sun Y."/>
            <person name="Zhan W."/>
            <person name="Jiang J.F."/>
            <person name="Wang Q."/>
            <person name="Zhang B."/>
            <person name="Ji P."/>
            <person name="Bell-Sakyi L."/>
            <person name="Cui X.M."/>
            <person name="Yuan T.T."/>
            <person name="Jiang B.G."/>
            <person name="Yang W.F."/>
            <person name="Lam T.T."/>
            <person name="Chang Q.C."/>
            <person name="Ding S.J."/>
            <person name="Wang X.J."/>
            <person name="Zhu J.G."/>
            <person name="Ruan X.D."/>
            <person name="Zhao L."/>
            <person name="Wei J.T."/>
            <person name="Ye R.Z."/>
            <person name="Que T.C."/>
            <person name="Du C.H."/>
            <person name="Zhou Y.H."/>
            <person name="Cheng J.X."/>
            <person name="Dai P.F."/>
            <person name="Guo W.B."/>
            <person name="Han X.H."/>
            <person name="Huang E.J."/>
            <person name="Li L.F."/>
            <person name="Wei W."/>
            <person name="Gao Y.C."/>
            <person name="Liu J.Z."/>
            <person name="Shao H.Z."/>
            <person name="Wang X."/>
            <person name="Wang C.C."/>
            <person name="Yang T.C."/>
            <person name="Huo Q.B."/>
            <person name="Li W."/>
            <person name="Chen H.Y."/>
            <person name="Chen S.E."/>
            <person name="Zhou L.G."/>
            <person name="Ni X.B."/>
            <person name="Tian J.H."/>
            <person name="Sheng Y."/>
            <person name="Liu T."/>
            <person name="Pan Y.S."/>
            <person name="Xia L.Y."/>
            <person name="Li J."/>
            <person name="Zhao F."/>
            <person name="Cao W.C."/>
        </authorList>
    </citation>
    <scope>NUCLEOTIDE SEQUENCE [LARGE SCALE GENOMIC DNA]</scope>
    <source>
        <strain evidence="5">HaeL-2018</strain>
    </source>
</reference>
<proteinExistence type="inferred from homology"/>
<feature type="domain" description="Cullin N-terminal" evidence="4">
    <location>
        <begin position="25"/>
        <end position="295"/>
    </location>
</feature>
<dbReference type="Proteomes" id="UP000821853">
    <property type="component" value="Chromosome 2"/>
</dbReference>
<evidence type="ECO:0000256" key="3">
    <source>
        <dbReference type="ARBA" id="ARBA00022786"/>
    </source>
</evidence>
<comment type="pathway">
    <text evidence="1">Protein modification; protein ubiquitination.</text>
</comment>
<protein>
    <recommendedName>
        <fullName evidence="4">Cullin N-terminal domain-containing protein</fullName>
    </recommendedName>
</protein>
<gene>
    <name evidence="5" type="ORF">HPB48_018110</name>
</gene>
<dbReference type="InterPro" id="IPR016159">
    <property type="entry name" value="Cullin_repeat-like_dom_sf"/>
</dbReference>
<dbReference type="FunFam" id="1.20.1310.10:FF:000011">
    <property type="entry name" value="Cullin 1"/>
    <property type="match status" value="1"/>
</dbReference>
<dbReference type="GO" id="GO:0031625">
    <property type="term" value="F:ubiquitin protein ligase binding"/>
    <property type="evidence" value="ECO:0007669"/>
    <property type="project" value="InterPro"/>
</dbReference>
<dbReference type="OrthoDB" id="27073at2759"/>
<comment type="caution">
    <text evidence="5">The sequence shown here is derived from an EMBL/GenBank/DDBJ whole genome shotgun (WGS) entry which is preliminary data.</text>
</comment>
<comment type="similarity">
    <text evidence="2">Belongs to the cullin family.</text>
</comment>